<dbReference type="Gene3D" id="4.10.280.10">
    <property type="entry name" value="Helix-loop-helix DNA-binding domain"/>
    <property type="match status" value="1"/>
</dbReference>
<keyword evidence="7" id="KW-1185">Reference proteome</keyword>
<name>A0A0A0KG39_CUCSA</name>
<dbReference type="AlphaFoldDB" id="A0A0A0KG39"/>
<dbReference type="GO" id="GO:0003700">
    <property type="term" value="F:DNA-binding transcription factor activity"/>
    <property type="evidence" value="ECO:0000318"/>
    <property type="project" value="GO_Central"/>
</dbReference>
<dbReference type="Pfam" id="PF00010">
    <property type="entry name" value="HLH"/>
    <property type="match status" value="1"/>
</dbReference>
<dbReference type="PANTHER" id="PTHR31945">
    <property type="entry name" value="TRANSCRIPTION FACTOR SCREAM2-RELATED"/>
    <property type="match status" value="1"/>
</dbReference>
<reference evidence="6 7" key="4">
    <citation type="journal article" date="2011" name="BMC Genomics">
        <title>RNA-Seq improves annotation of protein-coding genes in the cucumber genome.</title>
        <authorList>
            <person name="Li Z."/>
            <person name="Zhang Z."/>
            <person name="Yan P."/>
            <person name="Huang S."/>
            <person name="Fei Z."/>
            <person name="Lin K."/>
        </authorList>
    </citation>
    <scope>NUCLEOTIDE SEQUENCE [LARGE SCALE GENOMIC DNA]</scope>
    <source>
        <strain evidence="7">cv. 9930</strain>
    </source>
</reference>
<protein>
    <recommendedName>
        <fullName evidence="5">BHLH domain-containing protein</fullName>
    </recommendedName>
</protein>
<dbReference type="OrthoDB" id="752464at2759"/>
<dbReference type="EMBL" id="CM002927">
    <property type="protein sequence ID" value="KGN48675.1"/>
    <property type="molecule type" value="Genomic_DNA"/>
</dbReference>
<dbReference type="eggNOG" id="ENOG502QQHH">
    <property type="taxonomic scope" value="Eukaryota"/>
</dbReference>
<dbReference type="PROSITE" id="PS50888">
    <property type="entry name" value="BHLH"/>
    <property type="match status" value="1"/>
</dbReference>
<dbReference type="GO" id="GO:0006355">
    <property type="term" value="P:regulation of DNA-templated transcription"/>
    <property type="evidence" value="ECO:0000318"/>
    <property type="project" value="GO_Central"/>
</dbReference>
<evidence type="ECO:0000256" key="4">
    <source>
        <dbReference type="ARBA" id="ARBA00023242"/>
    </source>
</evidence>
<dbReference type="STRING" id="3659.A0A0A0KG39"/>
<dbReference type="Gramene" id="KGN48675">
    <property type="protein sequence ID" value="KGN48675"/>
    <property type="gene ID" value="Csa_6G497260"/>
</dbReference>
<evidence type="ECO:0000259" key="5">
    <source>
        <dbReference type="PROSITE" id="PS50888"/>
    </source>
</evidence>
<dbReference type="KEGG" id="csv:101205974"/>
<organism evidence="6 7">
    <name type="scientific">Cucumis sativus</name>
    <name type="common">Cucumber</name>
    <dbReference type="NCBI Taxonomy" id="3659"/>
    <lineage>
        <taxon>Eukaryota</taxon>
        <taxon>Viridiplantae</taxon>
        <taxon>Streptophyta</taxon>
        <taxon>Embryophyta</taxon>
        <taxon>Tracheophyta</taxon>
        <taxon>Spermatophyta</taxon>
        <taxon>Magnoliopsida</taxon>
        <taxon>eudicotyledons</taxon>
        <taxon>Gunneridae</taxon>
        <taxon>Pentapetalae</taxon>
        <taxon>rosids</taxon>
        <taxon>fabids</taxon>
        <taxon>Cucurbitales</taxon>
        <taxon>Cucurbitaceae</taxon>
        <taxon>Benincaseae</taxon>
        <taxon>Cucumis</taxon>
    </lineage>
</organism>
<dbReference type="InterPro" id="IPR054502">
    <property type="entry name" value="bHLH-TF_ACT-like_plant"/>
</dbReference>
<keyword evidence="3" id="KW-0804">Transcription</keyword>
<dbReference type="InterPro" id="IPR051358">
    <property type="entry name" value="TF_AMS/ICE1/BHLH6-like"/>
</dbReference>
<dbReference type="PANTHER" id="PTHR31945:SF15">
    <property type="entry name" value="TRANSCRIPTION FACTOR BHLH61-RELATED"/>
    <property type="match status" value="1"/>
</dbReference>
<dbReference type="OMA" id="GFLGCEN"/>
<dbReference type="GO" id="GO:0043565">
    <property type="term" value="F:sequence-specific DNA binding"/>
    <property type="evidence" value="ECO:0000318"/>
    <property type="project" value="GO_Central"/>
</dbReference>
<comment type="subcellular location">
    <subcellularLocation>
        <location evidence="1">Nucleus</location>
    </subcellularLocation>
</comment>
<keyword evidence="2" id="KW-0805">Transcription regulation</keyword>
<dbReference type="GO" id="GO:0046983">
    <property type="term" value="F:protein dimerization activity"/>
    <property type="evidence" value="ECO:0007669"/>
    <property type="project" value="InterPro"/>
</dbReference>
<keyword evidence="4" id="KW-0539">Nucleus</keyword>
<dbReference type="InterPro" id="IPR036638">
    <property type="entry name" value="HLH_DNA-bd_sf"/>
</dbReference>
<sequence>MELSQHGFLEELLASTPWTSSYSNGFNDFFQNGWNFTSFDENPQMASSTFSNFPTIQTPNDFSFADQQLYSNFLEGFAMPELDSSSYTKNNETPPFVSQEEMSNKNNGYPPVAMEEEELGFIETETAPSVCKVEMEQMGVREINGSIMGVAELGKRSSNKAKKIEGQPSKNLMAERRRRKRLNDRLSMLRAIVPKISKMDRTSILGDTIDYVKELLERINNLKEEEETGLDSNHVGFFNGISKEGKSNEVQVRNSPKFDVERKEKETRIDICCATRPGLLLSTVNTLEALGLEIQQCVISCFNDFSMQASCAEGSAQKAVASSDDIKEALFRNAGYGGKCL</sequence>
<dbReference type="GO" id="GO:0005634">
    <property type="term" value="C:nucleus"/>
    <property type="evidence" value="ECO:0000318"/>
    <property type="project" value="GO_Central"/>
</dbReference>
<dbReference type="InterPro" id="IPR011598">
    <property type="entry name" value="bHLH_dom"/>
</dbReference>
<reference evidence="6 7" key="3">
    <citation type="journal article" date="2010" name="BMC Genomics">
        <title>Transcriptome sequencing and comparative analysis of cucumber flowers with different sex types.</title>
        <authorList>
            <person name="Guo S."/>
            <person name="Zheng Y."/>
            <person name="Joung J.G."/>
            <person name="Liu S."/>
            <person name="Zhang Z."/>
            <person name="Crasta O.R."/>
            <person name="Sobral B.W."/>
            <person name="Xu Y."/>
            <person name="Huang S."/>
            <person name="Fei Z."/>
        </authorList>
    </citation>
    <scope>NUCLEOTIDE SEQUENCE [LARGE SCALE GENOMIC DNA]</scope>
    <source>
        <strain evidence="7">cv. 9930</strain>
    </source>
</reference>
<dbReference type="SUPFAM" id="SSF47459">
    <property type="entry name" value="HLH, helix-loop-helix DNA-binding domain"/>
    <property type="match status" value="1"/>
</dbReference>
<gene>
    <name evidence="6" type="ORF">Csa_6G497260</name>
</gene>
<dbReference type="SMART" id="SM00353">
    <property type="entry name" value="HLH"/>
    <property type="match status" value="1"/>
</dbReference>
<reference evidence="6 7" key="2">
    <citation type="journal article" date="2009" name="PLoS ONE">
        <title>An integrated genetic and cytogenetic map of the cucumber genome.</title>
        <authorList>
            <person name="Ren Y."/>
            <person name="Zhang Z."/>
            <person name="Liu J."/>
            <person name="Staub J.E."/>
            <person name="Han Y."/>
            <person name="Cheng Z."/>
            <person name="Li X."/>
            <person name="Lu J."/>
            <person name="Miao H."/>
            <person name="Kang H."/>
            <person name="Xie B."/>
            <person name="Gu X."/>
            <person name="Wang X."/>
            <person name="Du Y."/>
            <person name="Jin W."/>
            <person name="Huang S."/>
        </authorList>
    </citation>
    <scope>NUCLEOTIDE SEQUENCE [LARGE SCALE GENOMIC DNA]</scope>
    <source>
        <strain evidence="7">cv. 9930</strain>
    </source>
</reference>
<reference evidence="6 7" key="1">
    <citation type="journal article" date="2009" name="Nat. Genet.">
        <title>The genome of the cucumber, Cucumis sativus L.</title>
        <authorList>
            <person name="Huang S."/>
            <person name="Li R."/>
            <person name="Zhang Z."/>
            <person name="Li L."/>
            <person name="Gu X."/>
            <person name="Fan W."/>
            <person name="Lucas W.J."/>
            <person name="Wang X."/>
            <person name="Xie B."/>
            <person name="Ni P."/>
            <person name="Ren Y."/>
            <person name="Zhu H."/>
            <person name="Li J."/>
            <person name="Lin K."/>
            <person name="Jin W."/>
            <person name="Fei Z."/>
            <person name="Li G."/>
            <person name="Staub J."/>
            <person name="Kilian A."/>
            <person name="van der Vossen E.A."/>
            <person name="Wu Y."/>
            <person name="Guo J."/>
            <person name="He J."/>
            <person name="Jia Z."/>
            <person name="Ren Y."/>
            <person name="Tian G."/>
            <person name="Lu Y."/>
            <person name="Ruan J."/>
            <person name="Qian W."/>
            <person name="Wang M."/>
            <person name="Huang Q."/>
            <person name="Li B."/>
            <person name="Xuan Z."/>
            <person name="Cao J."/>
            <person name="Asan"/>
            <person name="Wu Z."/>
            <person name="Zhang J."/>
            <person name="Cai Q."/>
            <person name="Bai Y."/>
            <person name="Zhao B."/>
            <person name="Han Y."/>
            <person name="Li Y."/>
            <person name="Li X."/>
            <person name="Wang S."/>
            <person name="Shi Q."/>
            <person name="Liu S."/>
            <person name="Cho W.K."/>
            <person name="Kim J.Y."/>
            <person name="Xu Y."/>
            <person name="Heller-Uszynska K."/>
            <person name="Miao H."/>
            <person name="Cheng Z."/>
            <person name="Zhang S."/>
            <person name="Wu J."/>
            <person name="Yang Y."/>
            <person name="Kang H."/>
            <person name="Li M."/>
            <person name="Liang H."/>
            <person name="Ren X."/>
            <person name="Shi Z."/>
            <person name="Wen M."/>
            <person name="Jian M."/>
            <person name="Yang H."/>
            <person name="Zhang G."/>
            <person name="Yang Z."/>
            <person name="Chen R."/>
            <person name="Liu S."/>
            <person name="Li J."/>
            <person name="Ma L."/>
            <person name="Liu H."/>
            <person name="Zhou Y."/>
            <person name="Zhao J."/>
            <person name="Fang X."/>
            <person name="Li G."/>
            <person name="Fang L."/>
            <person name="Li Y."/>
            <person name="Liu D."/>
            <person name="Zheng H."/>
            <person name="Zhang Y."/>
            <person name="Qin N."/>
            <person name="Li Z."/>
            <person name="Yang G."/>
            <person name="Yang S."/>
            <person name="Bolund L."/>
            <person name="Kristiansen K."/>
            <person name="Zheng H."/>
            <person name="Li S."/>
            <person name="Zhang X."/>
            <person name="Yang H."/>
            <person name="Wang J."/>
            <person name="Sun R."/>
            <person name="Zhang B."/>
            <person name="Jiang S."/>
            <person name="Wang J."/>
            <person name="Du Y."/>
            <person name="Li S."/>
        </authorList>
    </citation>
    <scope>NUCLEOTIDE SEQUENCE [LARGE SCALE GENOMIC DNA]</scope>
    <source>
        <strain evidence="7">cv. 9930</strain>
    </source>
</reference>
<accession>A0A0A0KG39</accession>
<evidence type="ECO:0000313" key="7">
    <source>
        <dbReference type="Proteomes" id="UP000029981"/>
    </source>
</evidence>
<evidence type="ECO:0000256" key="2">
    <source>
        <dbReference type="ARBA" id="ARBA00023015"/>
    </source>
</evidence>
<evidence type="ECO:0000313" key="6">
    <source>
        <dbReference type="EMBL" id="KGN48675.1"/>
    </source>
</evidence>
<proteinExistence type="predicted"/>
<evidence type="ECO:0000256" key="1">
    <source>
        <dbReference type="ARBA" id="ARBA00004123"/>
    </source>
</evidence>
<dbReference type="Pfam" id="PF22754">
    <property type="entry name" value="bHLH-TF_ACT-like_plant"/>
    <property type="match status" value="1"/>
</dbReference>
<evidence type="ECO:0000256" key="3">
    <source>
        <dbReference type="ARBA" id="ARBA00023163"/>
    </source>
</evidence>
<feature type="domain" description="BHLH" evidence="5">
    <location>
        <begin position="166"/>
        <end position="215"/>
    </location>
</feature>
<dbReference type="Proteomes" id="UP000029981">
    <property type="component" value="Chromosome 6"/>
</dbReference>